<dbReference type="Proteomes" id="UP000196503">
    <property type="component" value="Unassembled WGS sequence"/>
</dbReference>
<dbReference type="EMBL" id="JARQBI010000001">
    <property type="protein sequence ID" value="MDT2795663.1"/>
    <property type="molecule type" value="Genomic_DNA"/>
</dbReference>
<feature type="transmembrane region" description="Helical" evidence="6">
    <location>
        <begin position="167"/>
        <end position="190"/>
    </location>
</feature>
<feature type="domain" description="VTT" evidence="7">
    <location>
        <begin position="68"/>
        <end position="185"/>
    </location>
</feature>
<evidence type="ECO:0000256" key="2">
    <source>
        <dbReference type="ARBA" id="ARBA00022475"/>
    </source>
</evidence>
<dbReference type="AlphaFoldDB" id="A0A0I9WGZ7"/>
<dbReference type="PANTHER" id="PTHR12677">
    <property type="entry name" value="GOLGI APPARATUS MEMBRANE PROTEIN TVP38-RELATED"/>
    <property type="match status" value="1"/>
</dbReference>
<evidence type="ECO:0000313" key="10">
    <source>
        <dbReference type="EMBL" id="NME49433.1"/>
    </source>
</evidence>
<dbReference type="GO" id="GO:0005886">
    <property type="term" value="C:plasma membrane"/>
    <property type="evidence" value="ECO:0007669"/>
    <property type="project" value="UniProtKB-SubCell"/>
</dbReference>
<accession>A0A0I9WGZ7</accession>
<dbReference type="EMBL" id="NIBL01000001">
    <property type="protein sequence ID" value="OUZ18766.1"/>
    <property type="molecule type" value="Genomic_DNA"/>
</dbReference>
<reference evidence="12 14" key="1">
    <citation type="submission" date="2015-06" db="EMBL/GenBank/DDBJ databases">
        <title>The Genome Sequence of Enterococcus cecorum 170AEA1.</title>
        <authorList>
            <consortium name="The Broad Institute Genomics Platform"/>
            <consortium name="The Broad Institute Genome Sequencing Center for Infectious Disease"/>
            <person name="Earl A.M."/>
            <person name="Van Tyne D."/>
            <person name="Lebreton F."/>
            <person name="Saavedra J.T."/>
            <person name="Gilmore M.S."/>
            <person name="Manson McGuire A."/>
            <person name="Clock S."/>
            <person name="Crupain M."/>
            <person name="Rangan U."/>
            <person name="Young S."/>
            <person name="Abouelleil A."/>
            <person name="Cao P."/>
            <person name="Chapman S.B."/>
            <person name="Griggs A."/>
            <person name="Priest M."/>
            <person name="Shea T."/>
            <person name="Wortman J."/>
            <person name="Nusbaum C."/>
            <person name="Birren B."/>
        </authorList>
    </citation>
    <scope>NUCLEOTIDE SEQUENCE [LARGE SCALE GENOMIC DNA]</scope>
    <source>
        <strain evidence="12 14">170AEA1</strain>
    </source>
</reference>
<keyword evidence="4 6" id="KW-1133">Transmembrane helix</keyword>
<dbReference type="EMBL" id="JAXOGL010000004">
    <property type="protein sequence ID" value="MDZ5597417.1"/>
    <property type="molecule type" value="Genomic_DNA"/>
</dbReference>
<dbReference type="Proteomes" id="UP001290582">
    <property type="component" value="Unassembled WGS sequence"/>
</dbReference>
<dbReference type="EMBL" id="JABAFV010000004">
    <property type="protein sequence ID" value="NME49433.1"/>
    <property type="molecule type" value="Genomic_DNA"/>
</dbReference>
<keyword evidence="5 6" id="KW-0472">Membrane</keyword>
<evidence type="ECO:0000256" key="3">
    <source>
        <dbReference type="ARBA" id="ARBA00022692"/>
    </source>
</evidence>
<reference evidence="10 15" key="3">
    <citation type="submission" date="2020-04" db="EMBL/GenBank/DDBJ databases">
        <authorList>
            <person name="Hitch T.C.A."/>
            <person name="Wylensek D."/>
            <person name="Clavel T."/>
        </authorList>
    </citation>
    <scope>NUCLEOTIDE SEQUENCE [LARGE SCALE GENOMIC DNA]</scope>
    <source>
        <strain evidence="10 15">WCA-380-WT-3C</strain>
    </source>
</reference>
<keyword evidence="3 6" id="KW-0812">Transmembrane</keyword>
<dbReference type="InterPro" id="IPR015414">
    <property type="entry name" value="TMEM64"/>
</dbReference>
<evidence type="ECO:0000259" key="7">
    <source>
        <dbReference type="Pfam" id="PF09335"/>
    </source>
</evidence>
<evidence type="ECO:0000313" key="9">
    <source>
        <dbReference type="EMBL" id="MDZ5597417.1"/>
    </source>
</evidence>
<keyword evidence="2 6" id="KW-1003">Cell membrane</keyword>
<dbReference type="Proteomes" id="UP000252800">
    <property type="component" value="Unassembled WGS sequence"/>
</dbReference>
<evidence type="ECO:0000256" key="4">
    <source>
        <dbReference type="ARBA" id="ARBA00022989"/>
    </source>
</evidence>
<evidence type="ECO:0000256" key="1">
    <source>
        <dbReference type="ARBA" id="ARBA00004651"/>
    </source>
</evidence>
<evidence type="ECO:0000313" key="15">
    <source>
        <dbReference type="Proteomes" id="UP000588071"/>
    </source>
</evidence>
<feature type="transmembrane region" description="Helical" evidence="6">
    <location>
        <begin position="138"/>
        <end position="160"/>
    </location>
</feature>
<evidence type="ECO:0000313" key="14">
    <source>
        <dbReference type="Proteomes" id="UP000252800"/>
    </source>
</evidence>
<dbReference type="RefSeq" id="WP_047341504.1">
    <property type="nucleotide sequence ID" value="NZ_AP035890.1"/>
</dbReference>
<proteinExistence type="inferred from homology"/>
<evidence type="ECO:0000313" key="8">
    <source>
        <dbReference type="EMBL" id="MDT2795663.1"/>
    </source>
</evidence>
<feature type="transmembrane region" description="Helical" evidence="6">
    <location>
        <begin position="9"/>
        <end position="29"/>
    </location>
</feature>
<dbReference type="Proteomes" id="UP000588071">
    <property type="component" value="Unassembled WGS sequence"/>
</dbReference>
<feature type="transmembrane region" description="Helical" evidence="6">
    <location>
        <begin position="49"/>
        <end position="72"/>
    </location>
</feature>
<gene>
    <name evidence="11" type="ORF">A5869_000407</name>
    <name evidence="12" type="ORF">EB18_01210</name>
    <name evidence="10" type="ORF">HF857_04060</name>
    <name evidence="8" type="ORF">P7H47_00040</name>
    <name evidence="9" type="ORF">U1294_04130</name>
</gene>
<comment type="similarity">
    <text evidence="6">Belongs to the TVP38/TMEM64 family.</text>
</comment>
<dbReference type="Pfam" id="PF09335">
    <property type="entry name" value="VTT_dom"/>
    <property type="match status" value="1"/>
</dbReference>
<comment type="subcellular location">
    <subcellularLocation>
        <location evidence="1 6">Cell membrane</location>
        <topology evidence="1 6">Multi-pass membrane protein</topology>
    </subcellularLocation>
</comment>
<reference evidence="11 13" key="2">
    <citation type="submission" date="2017-05" db="EMBL/GenBank/DDBJ databases">
        <title>The Genome Sequence of Enterococcus faecium 2D5_DIV0622.</title>
        <authorList>
            <consortium name="The Broad Institute Genomics Platform"/>
            <consortium name="The Broad Institute Genomic Center for Infectious Diseases"/>
            <person name="Earl A."/>
            <person name="Manson A."/>
            <person name="Schwartman J."/>
            <person name="Gilmore M."/>
            <person name="Abouelleil A."/>
            <person name="Cao P."/>
            <person name="Chapman S."/>
            <person name="Cusick C."/>
            <person name="Shea T."/>
            <person name="Young S."/>
            <person name="Neafsey D."/>
            <person name="Nusbaum C."/>
            <person name="Birren B."/>
        </authorList>
    </citation>
    <scope>NUCLEOTIDE SEQUENCE [LARGE SCALE GENOMIC DNA]</scope>
    <source>
        <strain evidence="11 13">2D5_DIV0622</strain>
    </source>
</reference>
<evidence type="ECO:0000313" key="11">
    <source>
        <dbReference type="EMBL" id="OUZ18766.1"/>
    </source>
</evidence>
<dbReference type="PANTHER" id="PTHR12677:SF49">
    <property type="entry name" value="TVP38_TMEM64 FAMILY MEMBRANE PROTEIN"/>
    <property type="match status" value="1"/>
</dbReference>
<evidence type="ECO:0000313" key="12">
    <source>
        <dbReference type="EMBL" id="RBR29732.1"/>
    </source>
</evidence>
<comment type="caution">
    <text evidence="12">The sequence shown here is derived from an EMBL/GenBank/DDBJ whole genome shotgun (WGS) entry which is preliminary data.</text>
</comment>
<evidence type="ECO:0000256" key="6">
    <source>
        <dbReference type="RuleBase" id="RU366058"/>
    </source>
</evidence>
<dbReference type="Proteomes" id="UP001255696">
    <property type="component" value="Unassembled WGS sequence"/>
</dbReference>
<reference evidence="9" key="5">
    <citation type="submission" date="2023-12" db="EMBL/GenBank/DDBJ databases">
        <title>Molecular genomic analyses of Enterococcus cecorum from sepsis oubreaks in broilers.</title>
        <authorList>
            <person name="Rhoads D."/>
            <person name="Alrubaye A."/>
        </authorList>
    </citation>
    <scope>NUCLEOTIDE SEQUENCE</scope>
    <source>
        <strain evidence="9">1755</strain>
    </source>
</reference>
<dbReference type="EMBL" id="LEOY01000007">
    <property type="protein sequence ID" value="RBR29732.1"/>
    <property type="molecule type" value="Genomic_DNA"/>
</dbReference>
<feature type="transmembrane region" description="Helical" evidence="6">
    <location>
        <begin position="84"/>
        <end position="105"/>
    </location>
</feature>
<name>A0A0I9WGZ7_9ENTE</name>
<protein>
    <recommendedName>
        <fullName evidence="6">TVP38/TMEM64 family membrane protein</fullName>
    </recommendedName>
</protein>
<sequence length="198" mass="22273">MNIELSRKIVSFISFCGLVATIIVTIYFYRLGLFKDIHSLRLYIENAAIFGPFIFILLQIIQVVVPIIPGGISTAAGVVIFGPFWGFVYNYVGICIGSVIVFLLARKYGKPFILSMISEKTFNKYTHWLDNQKRFDRLFSLAILLPVAPDDALCMIAGLTEISLKKFTWIILLCKPATILAYSMALIYGANWLTNLLS</sequence>
<organism evidence="12 14">
    <name type="scientific">Enterococcus cecorum</name>
    <dbReference type="NCBI Taxonomy" id="44008"/>
    <lineage>
        <taxon>Bacteria</taxon>
        <taxon>Bacillati</taxon>
        <taxon>Bacillota</taxon>
        <taxon>Bacilli</taxon>
        <taxon>Lactobacillales</taxon>
        <taxon>Enterococcaceae</taxon>
        <taxon>Enterococcus</taxon>
    </lineage>
</organism>
<dbReference type="InterPro" id="IPR032816">
    <property type="entry name" value="VTT_dom"/>
</dbReference>
<evidence type="ECO:0000313" key="13">
    <source>
        <dbReference type="Proteomes" id="UP000196503"/>
    </source>
</evidence>
<evidence type="ECO:0000256" key="5">
    <source>
        <dbReference type="ARBA" id="ARBA00023136"/>
    </source>
</evidence>
<reference evidence="8" key="4">
    <citation type="submission" date="2023-03" db="EMBL/GenBank/DDBJ databases">
        <authorList>
            <person name="Shen W."/>
            <person name="Cai J."/>
        </authorList>
    </citation>
    <scope>NUCLEOTIDE SEQUENCE</scope>
    <source>
        <strain evidence="8">B245-2</strain>
    </source>
</reference>